<dbReference type="InterPro" id="IPR035940">
    <property type="entry name" value="CAP_sf"/>
</dbReference>
<evidence type="ECO:0000256" key="1">
    <source>
        <dbReference type="SAM" id="SignalP"/>
    </source>
</evidence>
<dbReference type="AlphaFoldDB" id="A0A1Y4MZK6"/>
<reference evidence="4" key="1">
    <citation type="submission" date="2017-04" db="EMBL/GenBank/DDBJ databases">
        <title>Function of individual gut microbiota members based on whole genome sequencing of pure cultures obtained from chicken caecum.</title>
        <authorList>
            <person name="Medvecky M."/>
            <person name="Cejkova D."/>
            <person name="Polansky O."/>
            <person name="Karasova D."/>
            <person name="Kubasova T."/>
            <person name="Cizek A."/>
            <person name="Rychlik I."/>
        </authorList>
    </citation>
    <scope>NUCLEOTIDE SEQUENCE [LARGE SCALE GENOMIC DNA]</scope>
    <source>
        <strain evidence="4">An175</strain>
    </source>
</reference>
<dbReference type="InterPro" id="IPR014044">
    <property type="entry name" value="CAP_dom"/>
</dbReference>
<dbReference type="RefSeq" id="WP_087301194.1">
    <property type="nucleotide sequence ID" value="NZ_NFKP01000010.1"/>
</dbReference>
<sequence>MKSTIKRLLGICIATGCVISCQVPAFAAEPESEWGIIPDDYVFSVPAPSYTVTVGGEKNNAGYDNTSSESPFTSSEGCSDITAATEDDFPYTLEEFAQYHLERINQIRSDYGLGTLSTDPILTEMAQERVEEYRLGHKRADGSDWYLIFDEYDSDLKPAGENWAASTSDPETQFIGFLSSEGHKANILNEDAAYVGIGVKWNEERNAISVIQLYAK</sequence>
<dbReference type="EMBL" id="NFKP01000010">
    <property type="protein sequence ID" value="OUP69337.1"/>
    <property type="molecule type" value="Genomic_DNA"/>
</dbReference>
<dbReference type="CDD" id="cd05379">
    <property type="entry name" value="CAP_bacterial"/>
    <property type="match status" value="1"/>
</dbReference>
<accession>A0A1Y4MZK6</accession>
<organism evidence="3 4">
    <name type="scientific">Anaerotruncus colihominis</name>
    <dbReference type="NCBI Taxonomy" id="169435"/>
    <lineage>
        <taxon>Bacteria</taxon>
        <taxon>Bacillati</taxon>
        <taxon>Bacillota</taxon>
        <taxon>Clostridia</taxon>
        <taxon>Eubacteriales</taxon>
        <taxon>Oscillospiraceae</taxon>
        <taxon>Anaerotruncus</taxon>
    </lineage>
</organism>
<evidence type="ECO:0000259" key="2">
    <source>
        <dbReference type="Pfam" id="PF00188"/>
    </source>
</evidence>
<dbReference type="SUPFAM" id="SSF55797">
    <property type="entry name" value="PR-1-like"/>
    <property type="match status" value="1"/>
</dbReference>
<evidence type="ECO:0000313" key="4">
    <source>
        <dbReference type="Proteomes" id="UP000196386"/>
    </source>
</evidence>
<protein>
    <recommendedName>
        <fullName evidence="2">SCP domain-containing protein</fullName>
    </recommendedName>
</protein>
<feature type="domain" description="SCP" evidence="2">
    <location>
        <begin position="101"/>
        <end position="207"/>
    </location>
</feature>
<dbReference type="Gene3D" id="3.40.33.10">
    <property type="entry name" value="CAP"/>
    <property type="match status" value="1"/>
</dbReference>
<dbReference type="PANTHER" id="PTHR31157">
    <property type="entry name" value="SCP DOMAIN-CONTAINING PROTEIN"/>
    <property type="match status" value="1"/>
</dbReference>
<dbReference type="Pfam" id="PF00188">
    <property type="entry name" value="CAP"/>
    <property type="match status" value="1"/>
</dbReference>
<proteinExistence type="predicted"/>
<feature type="chain" id="PRO_5012011668" description="SCP domain-containing protein" evidence="1">
    <location>
        <begin position="28"/>
        <end position="216"/>
    </location>
</feature>
<keyword evidence="1" id="KW-0732">Signal</keyword>
<dbReference type="Proteomes" id="UP000196386">
    <property type="component" value="Unassembled WGS sequence"/>
</dbReference>
<comment type="caution">
    <text evidence="3">The sequence shown here is derived from an EMBL/GenBank/DDBJ whole genome shotgun (WGS) entry which is preliminary data.</text>
</comment>
<name>A0A1Y4MZK6_9FIRM</name>
<gene>
    <name evidence="3" type="ORF">B5F11_09630</name>
</gene>
<dbReference type="PANTHER" id="PTHR31157:SF1">
    <property type="entry name" value="SCP DOMAIN-CONTAINING PROTEIN"/>
    <property type="match status" value="1"/>
</dbReference>
<feature type="signal peptide" evidence="1">
    <location>
        <begin position="1"/>
        <end position="27"/>
    </location>
</feature>
<evidence type="ECO:0000313" key="3">
    <source>
        <dbReference type="EMBL" id="OUP69337.1"/>
    </source>
</evidence>